<feature type="compositionally biased region" description="Polar residues" evidence="5">
    <location>
        <begin position="344"/>
        <end position="355"/>
    </location>
</feature>
<proteinExistence type="inferred from homology"/>
<dbReference type="InterPro" id="IPR000048">
    <property type="entry name" value="IQ_motif_EF-hand-BS"/>
</dbReference>
<dbReference type="Proteomes" id="UP001419268">
    <property type="component" value="Unassembled WGS sequence"/>
</dbReference>
<dbReference type="CDD" id="cd23767">
    <property type="entry name" value="IQCD"/>
    <property type="match status" value="1"/>
</dbReference>
<evidence type="ECO:0000256" key="4">
    <source>
        <dbReference type="ARBA" id="ARBA00045534"/>
    </source>
</evidence>
<evidence type="ECO:0000256" key="1">
    <source>
        <dbReference type="ARBA" id="ARBA00022860"/>
    </source>
</evidence>
<evidence type="ECO:0000259" key="6">
    <source>
        <dbReference type="Pfam" id="PF13178"/>
    </source>
</evidence>
<feature type="compositionally biased region" description="Polar residues" evidence="5">
    <location>
        <begin position="380"/>
        <end position="389"/>
    </location>
</feature>
<dbReference type="Pfam" id="PF13178">
    <property type="entry name" value="DUF4005"/>
    <property type="match status" value="1"/>
</dbReference>
<protein>
    <recommendedName>
        <fullName evidence="6">DUF4005 domain-containing protein</fullName>
    </recommendedName>
</protein>
<dbReference type="EMBL" id="JBBNAG010000013">
    <property type="protein sequence ID" value="KAK9083722.1"/>
    <property type="molecule type" value="Genomic_DNA"/>
</dbReference>
<reference evidence="7 8" key="1">
    <citation type="submission" date="2024-01" db="EMBL/GenBank/DDBJ databases">
        <title>Genome assemblies of Stephania.</title>
        <authorList>
            <person name="Yang L."/>
        </authorList>
    </citation>
    <scope>NUCLEOTIDE SEQUENCE [LARGE SCALE GENOMIC DNA]</scope>
    <source>
        <strain evidence="7">JXDWG</strain>
        <tissue evidence="7">Leaf</tissue>
    </source>
</reference>
<dbReference type="PROSITE" id="PS50096">
    <property type="entry name" value="IQ"/>
    <property type="match status" value="2"/>
</dbReference>
<gene>
    <name evidence="7" type="ORF">Scep_030193</name>
</gene>
<dbReference type="SMART" id="SM00015">
    <property type="entry name" value="IQ"/>
    <property type="match status" value="2"/>
</dbReference>
<dbReference type="GO" id="GO:0005516">
    <property type="term" value="F:calmodulin binding"/>
    <property type="evidence" value="ECO:0007669"/>
    <property type="project" value="UniProtKB-KW"/>
</dbReference>
<dbReference type="InterPro" id="IPR025064">
    <property type="entry name" value="DUF4005"/>
</dbReference>
<feature type="domain" description="DUF4005" evidence="6">
    <location>
        <begin position="332"/>
        <end position="379"/>
    </location>
</feature>
<dbReference type="SUPFAM" id="SSF52540">
    <property type="entry name" value="P-loop containing nucleoside triphosphate hydrolases"/>
    <property type="match status" value="1"/>
</dbReference>
<sequence>MGKASKWIRSILNGKKEKDQKEIKREEYNYNQVYSVITESPKTPMTPISNLGTPKEKRRWSFRRSKDVNAIASIVSAQTPGLQPMLEVQYEQKRCVIMPSETEQAAAIKIQSVFRSYLARKALCALRGLVKLQALVRGYLVRKQAAETFRCMKSLLTVQARAQAQRIQAASAAPRVTAQNKQSIHRRSSKDNRKLCRYTYNEIDRGAKENIKTVEVDVGEIRGTSKSRINYVNSNQNHGERYRDLKYKAHHSGNLGQSKFLEQQFQVPPSPKAIAGTNPRAFSGYFDDYTFNVEEDSPMYYSPVSKPYLGRVPLDFPRANFADSMSHDHDDFTFFPNYMLNTKSSKAKTRSQSAPKQRPESYERQPSRRKAYAEARNAPRNVQMQRSTSHVGSIANGYKFPWSIKLDRSTASLKESEYSSTGALFADANCSRPLHAYELRNY</sequence>
<comment type="similarity">
    <text evidence="2">Belongs to the IQD family.</text>
</comment>
<accession>A0AAP0E2P2</accession>
<name>A0AAP0E2P2_9MAGN</name>
<evidence type="ECO:0000313" key="7">
    <source>
        <dbReference type="EMBL" id="KAK9083722.1"/>
    </source>
</evidence>
<dbReference type="Gene3D" id="1.20.5.190">
    <property type="match status" value="1"/>
</dbReference>
<keyword evidence="1" id="KW-0112">Calmodulin-binding</keyword>
<evidence type="ECO:0000313" key="8">
    <source>
        <dbReference type="Proteomes" id="UP001419268"/>
    </source>
</evidence>
<feature type="region of interest" description="Disordered" evidence="5">
    <location>
        <begin position="344"/>
        <end position="389"/>
    </location>
</feature>
<dbReference type="AlphaFoldDB" id="A0AAP0E2P2"/>
<feature type="compositionally biased region" description="Basic and acidic residues" evidence="5">
    <location>
        <begin position="357"/>
        <end position="366"/>
    </location>
</feature>
<evidence type="ECO:0000256" key="3">
    <source>
        <dbReference type="ARBA" id="ARBA00024378"/>
    </source>
</evidence>
<comment type="caution">
    <text evidence="7">The sequence shown here is derived from an EMBL/GenBank/DDBJ whole genome shotgun (WGS) entry which is preliminary data.</text>
</comment>
<evidence type="ECO:0000256" key="2">
    <source>
        <dbReference type="ARBA" id="ARBA00024341"/>
    </source>
</evidence>
<evidence type="ECO:0000256" key="5">
    <source>
        <dbReference type="SAM" id="MobiDB-lite"/>
    </source>
</evidence>
<comment type="subunit">
    <text evidence="3">Binds to multiple calmodulin (CaM) in the presence of Ca(2+) and CaM-like proteins.</text>
</comment>
<keyword evidence="8" id="KW-1185">Reference proteome</keyword>
<dbReference type="Pfam" id="PF00612">
    <property type="entry name" value="IQ"/>
    <property type="match status" value="2"/>
</dbReference>
<dbReference type="PANTHER" id="PTHR32295">
    <property type="entry name" value="IQ-DOMAIN 5-RELATED"/>
    <property type="match status" value="1"/>
</dbReference>
<organism evidence="7 8">
    <name type="scientific">Stephania cephalantha</name>
    <dbReference type="NCBI Taxonomy" id="152367"/>
    <lineage>
        <taxon>Eukaryota</taxon>
        <taxon>Viridiplantae</taxon>
        <taxon>Streptophyta</taxon>
        <taxon>Embryophyta</taxon>
        <taxon>Tracheophyta</taxon>
        <taxon>Spermatophyta</taxon>
        <taxon>Magnoliopsida</taxon>
        <taxon>Ranunculales</taxon>
        <taxon>Menispermaceae</taxon>
        <taxon>Menispermoideae</taxon>
        <taxon>Cissampelideae</taxon>
        <taxon>Stephania</taxon>
    </lineage>
</organism>
<comment type="function">
    <text evidence="4">May be involved in cooperative interactions with calmodulins or calmodulin-like proteins. Recruits calmodulin proteins to microtubules, thus being a potential scaffold in cellular signaling and trafficking. May associate with nucleic acids and regulate gene expression at the transcriptional or post-transcriptional level.</text>
</comment>
<dbReference type="InterPro" id="IPR027417">
    <property type="entry name" value="P-loop_NTPase"/>
</dbReference>
<dbReference type="PANTHER" id="PTHR32295:SF45">
    <property type="entry name" value="PROTEIN IQ-DOMAIN 19"/>
    <property type="match status" value="1"/>
</dbReference>